<evidence type="ECO:0000313" key="11">
    <source>
        <dbReference type="Proteomes" id="UP000076837"/>
    </source>
</evidence>
<dbReference type="GO" id="GO:0033597">
    <property type="term" value="C:mitotic checkpoint complex"/>
    <property type="evidence" value="ECO:0007669"/>
    <property type="project" value="UniProtKB-ARBA"/>
</dbReference>
<feature type="compositionally biased region" description="Polar residues" evidence="7">
    <location>
        <begin position="154"/>
        <end position="163"/>
    </location>
</feature>
<evidence type="ECO:0000256" key="3">
    <source>
        <dbReference type="ARBA" id="ARBA00022618"/>
    </source>
</evidence>
<dbReference type="AlphaFoldDB" id="A0A163FIR5"/>
<keyword evidence="11" id="KW-1185">Reference proteome</keyword>
<evidence type="ECO:0000256" key="8">
    <source>
        <dbReference type="SAM" id="Phobius"/>
    </source>
</evidence>
<feature type="transmembrane region" description="Helical" evidence="8">
    <location>
        <begin position="549"/>
        <end position="568"/>
    </location>
</feature>
<evidence type="ECO:0000256" key="1">
    <source>
        <dbReference type="ARBA" id="ARBA00004123"/>
    </source>
</evidence>
<keyword evidence="8" id="KW-0472">Membrane</keyword>
<comment type="caution">
    <text evidence="10">The sequence shown here is derived from an EMBL/GenBank/DDBJ whole genome shotgun (WGS) entry which is preliminary data.</text>
</comment>
<dbReference type="FunFam" id="3.30.900.10:FF:000002">
    <property type="entry name" value="Mitotic spindle assembly checkpoint protein MAD2A"/>
    <property type="match status" value="1"/>
</dbReference>
<gene>
    <name evidence="10" type="ORF">ST47_g4464</name>
</gene>
<feature type="transmembrane region" description="Helical" evidence="8">
    <location>
        <begin position="1036"/>
        <end position="1060"/>
    </location>
</feature>
<dbReference type="Proteomes" id="UP000076837">
    <property type="component" value="Unassembled WGS sequence"/>
</dbReference>
<dbReference type="STRING" id="5454.A0A163FIR5"/>
<name>A0A163FIR5_DIDRA</name>
<accession>A0A163FIR5</accession>
<feature type="transmembrane region" description="Helical" evidence="8">
    <location>
        <begin position="1090"/>
        <end position="1110"/>
    </location>
</feature>
<dbReference type="Gene3D" id="3.30.900.10">
    <property type="entry name" value="HORMA domain"/>
    <property type="match status" value="1"/>
</dbReference>
<feature type="transmembrane region" description="Helical" evidence="8">
    <location>
        <begin position="995"/>
        <end position="1016"/>
    </location>
</feature>
<proteinExistence type="inferred from homology"/>
<keyword evidence="4" id="KW-0498">Mitosis</keyword>
<keyword evidence="8" id="KW-0812">Transmembrane</keyword>
<keyword evidence="5" id="KW-0539">Nucleus</keyword>
<evidence type="ECO:0000259" key="9">
    <source>
        <dbReference type="PROSITE" id="PS50815"/>
    </source>
</evidence>
<dbReference type="InterPro" id="IPR057688">
    <property type="entry name" value="DUF7928"/>
</dbReference>
<reference evidence="10 11" key="1">
    <citation type="journal article" date="2016" name="Sci. Rep.">
        <title>Draft genome sequencing and secretome analysis of fungal phytopathogen Ascochyta rabiei provides insight into the necrotrophic effector repertoire.</title>
        <authorList>
            <person name="Verma S."/>
            <person name="Gazara R.K."/>
            <person name="Nizam S."/>
            <person name="Parween S."/>
            <person name="Chattopadhyay D."/>
            <person name="Verma P.K."/>
        </authorList>
    </citation>
    <scope>NUCLEOTIDE SEQUENCE [LARGE SCALE GENOMIC DNA]</scope>
    <source>
        <strain evidence="10 11">ArDII</strain>
    </source>
</reference>
<dbReference type="InterPro" id="IPR003511">
    <property type="entry name" value="HORMA_dom"/>
</dbReference>
<feature type="transmembrane region" description="Helical" evidence="8">
    <location>
        <begin position="956"/>
        <end position="983"/>
    </location>
</feature>
<sequence length="1147" mass="129275">MSEPRTTRSSKTASSTSKPASASASTSSKSTSKSKSKSSKTDGAKVHKLALKGSSKIVNEFFEYSINTILFQRGVYPAEDFTAVKKYGLTMMVTADDQVKAYIKKIMSQLKEWMYGGKITKLVVVITSKETGEHVERWQFDVQILGKNAKTRSSKTTTDQENSVPDGGEAVPEEKTETEIQAEIQSVFRQITASVTFLPMLDGNCTFNVLVYADADSDVPLEWGDSDAKEIKNGEKVQLRSFSSSNHRVDTLVSYSTSINMGFFKIGKKKTADVELSEKVGDAAQPVAPFTPSAPRWPGSLASHNGSSADLRRGSQIIDGAANFQDAKCDVMAQWLHSKQEEKIWTSGEPGEGVLIKKTKGAYAYCPAGLFEDGTGLYQAVSALNVRCAMTVNTQVLELFVSSRPDEHFIQIHRTLRLQVVPNIAALPHCQRHQSAAFISDTATLLVWEDEPTRLIERAEYIQDALMKMSWKSEPVEGEEAKGDGKKPFVQIEEYDEMTEEEAGMDEKPRETVLWQSIYEAATIAILIACIGFGWRWVAVQHIQDPKWIRLAFIIVVPAQLWLGLFFFQSLVNGLAQLFGPVGQLERNTKYYSGKAPRRLQRDTFGPLPHVTVQMPVYKEGLRAVIEPTVRSIKQAISTYELQGGTANIFINDDGMQLISEEEARARQEYYDENQIGWVARPKHNPKPADGEKMFIRRGKFKKASNMNYAMRLSVQVEEILATTPRHAQWTQHDENEAYKSAMQRLLDEREGEAWSEGNIRMGDYILIIDSDTRVPNDCFLEAVSEMEQSPQVAILQYASGVMNVTNSFFENGITFFTNLIYTNIRFSVANGDVAPFVGHNAILRWSALQNIGYECEDDGWEKWWSESTVSEDFDMALRLQAEGYIVRLGAYKNGGYEEGVSLTVYDELARWEKYAYGCNELIFHPFKDWIFRGPFTKLFRTFITSKMPIHSKLTILAYIGTYYAIGSSWILTLMNYVIIGLFNGHLDHYYLDSFKVYFSIVIIFTALGNVALAVLRYRIGESGLIRALFTNLKWVPLFTIFLGGVSMHVSQALVCHFFSIDMQWGATSKELEDISFWEAIGDVVKKFKYTFIFCITMTAGMICMAFVVPEDWQIRLITAVFPMGMVVSTHFLLPIVLNPQLMTFTW</sequence>
<feature type="region of interest" description="Disordered" evidence="7">
    <location>
        <begin position="1"/>
        <end position="40"/>
    </location>
</feature>
<comment type="subcellular location">
    <subcellularLocation>
        <location evidence="1">Nucleus</location>
    </subcellularLocation>
</comment>
<feature type="domain" description="HORMA" evidence="9">
    <location>
        <begin position="52"/>
        <end position="253"/>
    </location>
</feature>
<dbReference type="GO" id="GO:0051301">
    <property type="term" value="P:cell division"/>
    <property type="evidence" value="ECO:0007669"/>
    <property type="project" value="UniProtKB-KW"/>
</dbReference>
<protein>
    <recommendedName>
        <fullName evidence="9">HORMA domain-containing protein</fullName>
    </recommendedName>
</protein>
<feature type="compositionally biased region" description="Low complexity" evidence="7">
    <location>
        <begin position="7"/>
        <end position="31"/>
    </location>
</feature>
<feature type="region of interest" description="Disordered" evidence="7">
    <location>
        <begin position="151"/>
        <end position="173"/>
    </location>
</feature>
<dbReference type="SUPFAM" id="SSF56019">
    <property type="entry name" value="The spindle assembly checkpoint protein mad2"/>
    <property type="match status" value="1"/>
</dbReference>
<dbReference type="SUPFAM" id="SSF53448">
    <property type="entry name" value="Nucleotide-diphospho-sugar transferases"/>
    <property type="match status" value="1"/>
</dbReference>
<comment type="similarity">
    <text evidence="2">Belongs to the MAD2 family.</text>
</comment>
<evidence type="ECO:0000256" key="7">
    <source>
        <dbReference type="SAM" id="MobiDB-lite"/>
    </source>
</evidence>
<dbReference type="PROSITE" id="PS50815">
    <property type="entry name" value="HORMA"/>
    <property type="match status" value="1"/>
</dbReference>
<dbReference type="InterPro" id="IPR001173">
    <property type="entry name" value="Glyco_trans_2-like"/>
</dbReference>
<dbReference type="InterPro" id="IPR036570">
    <property type="entry name" value="HORMA_dom_sf"/>
</dbReference>
<feature type="transmembrane region" description="Helical" evidence="8">
    <location>
        <begin position="1117"/>
        <end position="1138"/>
    </location>
</feature>
<evidence type="ECO:0000256" key="4">
    <source>
        <dbReference type="ARBA" id="ARBA00022776"/>
    </source>
</evidence>
<evidence type="ECO:0000313" key="10">
    <source>
        <dbReference type="EMBL" id="KZM24393.1"/>
    </source>
</evidence>
<keyword evidence="6" id="KW-0131">Cell cycle</keyword>
<organism evidence="10 11">
    <name type="scientific">Didymella rabiei</name>
    <name type="common">Chickpea ascochyta blight fungus</name>
    <name type="synonym">Mycosphaerella rabiei</name>
    <dbReference type="NCBI Taxonomy" id="5454"/>
    <lineage>
        <taxon>Eukaryota</taxon>
        <taxon>Fungi</taxon>
        <taxon>Dikarya</taxon>
        <taxon>Ascomycota</taxon>
        <taxon>Pezizomycotina</taxon>
        <taxon>Dothideomycetes</taxon>
        <taxon>Pleosporomycetidae</taxon>
        <taxon>Pleosporales</taxon>
        <taxon>Pleosporineae</taxon>
        <taxon>Didymellaceae</taxon>
        <taxon>Ascochyta</taxon>
    </lineage>
</organism>
<dbReference type="InterPro" id="IPR029044">
    <property type="entry name" value="Nucleotide-diphossugar_trans"/>
</dbReference>
<dbReference type="Gene3D" id="3.90.550.10">
    <property type="entry name" value="Spore Coat Polysaccharide Biosynthesis Protein SpsA, Chain A"/>
    <property type="match status" value="1"/>
</dbReference>
<dbReference type="Pfam" id="PF25550">
    <property type="entry name" value="DUF7928"/>
    <property type="match status" value="1"/>
</dbReference>
<evidence type="ECO:0000256" key="2">
    <source>
        <dbReference type="ARBA" id="ARBA00010348"/>
    </source>
</evidence>
<dbReference type="GO" id="GO:0007094">
    <property type="term" value="P:mitotic spindle assembly checkpoint signaling"/>
    <property type="evidence" value="ECO:0007669"/>
    <property type="project" value="UniProtKB-ARBA"/>
</dbReference>
<evidence type="ECO:0000256" key="5">
    <source>
        <dbReference type="ARBA" id="ARBA00023242"/>
    </source>
</evidence>
<dbReference type="EMBL" id="JYNV01000159">
    <property type="protein sequence ID" value="KZM24393.1"/>
    <property type="molecule type" value="Genomic_DNA"/>
</dbReference>
<dbReference type="Pfam" id="PF13632">
    <property type="entry name" value="Glyco_trans_2_3"/>
    <property type="match status" value="1"/>
</dbReference>
<dbReference type="PANTHER" id="PTHR35408:SF3">
    <property type="entry name" value="GLYCOSYLTRANSFERASE 2-LIKE DOMAIN-CONTAINING PROTEIN"/>
    <property type="match status" value="1"/>
</dbReference>
<keyword evidence="8" id="KW-1133">Transmembrane helix</keyword>
<feature type="transmembrane region" description="Helical" evidence="8">
    <location>
        <begin position="518"/>
        <end position="537"/>
    </location>
</feature>
<evidence type="ECO:0000256" key="6">
    <source>
        <dbReference type="ARBA" id="ARBA00023306"/>
    </source>
</evidence>
<dbReference type="PANTHER" id="PTHR35408">
    <property type="entry name" value="CHROMOSOME 15, WHOLE GENOME SHOTGUN SEQUENCE"/>
    <property type="match status" value="1"/>
</dbReference>
<keyword evidence="3" id="KW-0132">Cell division</keyword>
<dbReference type="Pfam" id="PF02301">
    <property type="entry name" value="HORMA"/>
    <property type="match status" value="1"/>
</dbReference>